<dbReference type="EMBL" id="JAYLLN010000045">
    <property type="protein sequence ID" value="MEI5986151.1"/>
    <property type="molecule type" value="Genomic_DNA"/>
</dbReference>
<sequence>MPDFSKQLSKYIPEAAAPIISQWINDTACRFKVTKSRSSKLGDYRSPFKNEPHQITINHDLNPFSFLITTVHEFAHLKTWQNHKNKVRPHGTEWKNNFKGLMDPFIRLNLFPADVTSALVKYMNNPAASSCTDLNLYKTLKNYDSKREEIVTIDTLEFQQYFSIKSGRVFQKQEKLRKRYKCLEVSTQRIYLFHPIAEVFPIEKP</sequence>
<keyword evidence="2" id="KW-1185">Reference proteome</keyword>
<evidence type="ECO:0000313" key="2">
    <source>
        <dbReference type="Proteomes" id="UP001363035"/>
    </source>
</evidence>
<accession>A0ABU8I9K6</accession>
<comment type="caution">
    <text evidence="1">The sequence shown here is derived from an EMBL/GenBank/DDBJ whole genome shotgun (WGS) entry which is preliminary data.</text>
</comment>
<gene>
    <name evidence="1" type="ORF">VJ786_14705</name>
</gene>
<name>A0ABU8I9K6_9SPHI</name>
<dbReference type="Proteomes" id="UP001363035">
    <property type="component" value="Unassembled WGS sequence"/>
</dbReference>
<protein>
    <submittedName>
        <fullName evidence="1">SprT domain-containing protein</fullName>
    </submittedName>
</protein>
<evidence type="ECO:0000313" key="1">
    <source>
        <dbReference type="EMBL" id="MEI5986151.1"/>
    </source>
</evidence>
<reference evidence="1 2" key="1">
    <citation type="submission" date="2024-01" db="EMBL/GenBank/DDBJ databases">
        <title>Sphingobacterium tenebrionis sp. nov., a novel endophyte isolated from tenebrio molitor intestines.</title>
        <authorList>
            <person name="Zhang C."/>
        </authorList>
    </citation>
    <scope>NUCLEOTIDE SEQUENCE [LARGE SCALE GENOMIC DNA]</scope>
    <source>
        <strain evidence="1 2">PU5-4</strain>
    </source>
</reference>
<dbReference type="RefSeq" id="WP_099366582.1">
    <property type="nucleotide sequence ID" value="NZ_JAYLLN010000045.1"/>
</dbReference>
<organism evidence="1 2">
    <name type="scientific">Sphingobacterium tenebrionis</name>
    <dbReference type="NCBI Taxonomy" id="3111775"/>
    <lineage>
        <taxon>Bacteria</taxon>
        <taxon>Pseudomonadati</taxon>
        <taxon>Bacteroidota</taxon>
        <taxon>Sphingobacteriia</taxon>
        <taxon>Sphingobacteriales</taxon>
        <taxon>Sphingobacteriaceae</taxon>
        <taxon>Sphingobacterium</taxon>
    </lineage>
</organism>
<proteinExistence type="predicted"/>